<dbReference type="AlphaFoldDB" id="A0AAE1NLT3"/>
<reference evidence="2" key="1">
    <citation type="submission" date="2023-11" db="EMBL/GenBank/DDBJ databases">
        <title>Genome assemblies of two species of porcelain crab, Petrolisthes cinctipes and Petrolisthes manimaculis (Anomura: Porcellanidae).</title>
        <authorList>
            <person name="Angst P."/>
        </authorList>
    </citation>
    <scope>NUCLEOTIDE SEQUENCE</scope>
    <source>
        <strain evidence="2">PB745_02</strain>
        <tissue evidence="2">Gill</tissue>
    </source>
</reference>
<evidence type="ECO:0000313" key="3">
    <source>
        <dbReference type="Proteomes" id="UP001292094"/>
    </source>
</evidence>
<feature type="region of interest" description="Disordered" evidence="1">
    <location>
        <begin position="1"/>
        <end position="29"/>
    </location>
</feature>
<proteinExistence type="predicted"/>
<dbReference type="EMBL" id="JAWZYT010004831">
    <property type="protein sequence ID" value="KAK4292449.1"/>
    <property type="molecule type" value="Genomic_DNA"/>
</dbReference>
<evidence type="ECO:0000256" key="1">
    <source>
        <dbReference type="SAM" id="MobiDB-lite"/>
    </source>
</evidence>
<protein>
    <submittedName>
        <fullName evidence="2">Uncharacterized protein</fullName>
    </submittedName>
</protein>
<evidence type="ECO:0000313" key="2">
    <source>
        <dbReference type="EMBL" id="KAK4292449.1"/>
    </source>
</evidence>
<sequence>MRGRRASPAADEGQYLSRHGDNTPTLPNTTHLINTSPLVSANDASSLISGCGFTLYTPTLFHLFSFS</sequence>
<name>A0AAE1NLT3_9EUCA</name>
<accession>A0AAE1NLT3</accession>
<dbReference type="Proteomes" id="UP001292094">
    <property type="component" value="Unassembled WGS sequence"/>
</dbReference>
<gene>
    <name evidence="2" type="ORF">Pmani_034789</name>
</gene>
<organism evidence="2 3">
    <name type="scientific">Petrolisthes manimaculis</name>
    <dbReference type="NCBI Taxonomy" id="1843537"/>
    <lineage>
        <taxon>Eukaryota</taxon>
        <taxon>Metazoa</taxon>
        <taxon>Ecdysozoa</taxon>
        <taxon>Arthropoda</taxon>
        <taxon>Crustacea</taxon>
        <taxon>Multicrustacea</taxon>
        <taxon>Malacostraca</taxon>
        <taxon>Eumalacostraca</taxon>
        <taxon>Eucarida</taxon>
        <taxon>Decapoda</taxon>
        <taxon>Pleocyemata</taxon>
        <taxon>Anomura</taxon>
        <taxon>Galatheoidea</taxon>
        <taxon>Porcellanidae</taxon>
        <taxon>Petrolisthes</taxon>
    </lineage>
</organism>
<comment type="caution">
    <text evidence="2">The sequence shown here is derived from an EMBL/GenBank/DDBJ whole genome shotgun (WGS) entry which is preliminary data.</text>
</comment>
<keyword evidence="3" id="KW-1185">Reference proteome</keyword>